<dbReference type="Proteomes" id="UP000177622">
    <property type="component" value="Unassembled WGS sequence"/>
</dbReference>
<dbReference type="GeneID" id="34577261"/>
<keyword evidence="2" id="KW-1185">Reference proteome</keyword>
<dbReference type="EMBL" id="LXJU01000011">
    <property type="protein sequence ID" value="OGE52118.1"/>
    <property type="molecule type" value="Genomic_DNA"/>
</dbReference>
<organism evidence="1 2">
    <name type="scientific">Penicillium arizonense</name>
    <dbReference type="NCBI Taxonomy" id="1835702"/>
    <lineage>
        <taxon>Eukaryota</taxon>
        <taxon>Fungi</taxon>
        <taxon>Dikarya</taxon>
        <taxon>Ascomycota</taxon>
        <taxon>Pezizomycotina</taxon>
        <taxon>Eurotiomycetes</taxon>
        <taxon>Eurotiomycetidae</taxon>
        <taxon>Eurotiales</taxon>
        <taxon>Aspergillaceae</taxon>
        <taxon>Penicillium</taxon>
    </lineage>
</organism>
<proteinExistence type="predicted"/>
<protein>
    <submittedName>
        <fullName evidence="1">Uncharacterized protein</fullName>
    </submittedName>
</protein>
<gene>
    <name evidence="1" type="ORF">PENARI_c011G02501</name>
</gene>
<comment type="caution">
    <text evidence="1">The sequence shown here is derived from an EMBL/GenBank/DDBJ whole genome shotgun (WGS) entry which is preliminary data.</text>
</comment>
<reference evidence="1 2" key="1">
    <citation type="journal article" date="2016" name="Sci. Rep.">
        <title>Penicillium arizonense, a new, genome sequenced fungal species, reveals a high chemical diversity in secreted metabolites.</title>
        <authorList>
            <person name="Grijseels S."/>
            <person name="Nielsen J.C."/>
            <person name="Randelovic M."/>
            <person name="Nielsen J."/>
            <person name="Nielsen K.F."/>
            <person name="Workman M."/>
            <person name="Frisvad J.C."/>
        </authorList>
    </citation>
    <scope>NUCLEOTIDE SEQUENCE [LARGE SCALE GENOMIC DNA]</scope>
    <source>
        <strain evidence="1 2">CBS 141311</strain>
    </source>
</reference>
<evidence type="ECO:0000313" key="2">
    <source>
        <dbReference type="Proteomes" id="UP000177622"/>
    </source>
</evidence>
<evidence type="ECO:0000313" key="1">
    <source>
        <dbReference type="EMBL" id="OGE52118.1"/>
    </source>
</evidence>
<accession>A0A1F5LFY3</accession>
<dbReference type="OrthoDB" id="4319795at2759"/>
<name>A0A1F5LFY3_PENAI</name>
<sequence length="122" mass="14337">MYTQYEYFVHALRSQVNNLRHYPGRRHNPEHHDFPDSGRYPDHRLRVIEQLEVTRREMSGIMATIDLSKTVDSTDLRNLCTFIMPVLPLLISTLRCTATEDHKVAFDLARILTRAEIVNNWS</sequence>
<dbReference type="AlphaFoldDB" id="A0A1F5LFY3"/>
<dbReference type="RefSeq" id="XP_022487560.1">
    <property type="nucleotide sequence ID" value="XM_022632527.1"/>
</dbReference>